<reference evidence="1" key="2">
    <citation type="journal article" date="2021" name="J Anim Sci Technol">
        <title>Complete genome sequence of Paenibacillus konkukensis sp. nov. SK3146 as a potential probiotic strain.</title>
        <authorList>
            <person name="Jung H.I."/>
            <person name="Park S."/>
            <person name="Niu K.M."/>
            <person name="Lee S.W."/>
            <person name="Kothari D."/>
            <person name="Yi K.J."/>
            <person name="Kim S.K."/>
        </authorList>
    </citation>
    <scope>NUCLEOTIDE SEQUENCE</scope>
    <source>
        <strain evidence="1">SK3146</strain>
    </source>
</reference>
<gene>
    <name evidence="1" type="ORF">SK3146_04837</name>
</gene>
<accession>A0ABY4RTS2</accession>
<dbReference type="EMBL" id="CP027059">
    <property type="protein sequence ID" value="UQZ85548.1"/>
    <property type="molecule type" value="Genomic_DNA"/>
</dbReference>
<dbReference type="Proteomes" id="UP001057134">
    <property type="component" value="Chromosome"/>
</dbReference>
<evidence type="ECO:0000313" key="2">
    <source>
        <dbReference type="Proteomes" id="UP001057134"/>
    </source>
</evidence>
<name>A0ABY4RTS2_9BACL</name>
<evidence type="ECO:0000313" key="1">
    <source>
        <dbReference type="EMBL" id="UQZ85548.1"/>
    </source>
</evidence>
<protein>
    <submittedName>
        <fullName evidence="1">Uncharacterized protein</fullName>
    </submittedName>
</protein>
<proteinExistence type="predicted"/>
<keyword evidence="2" id="KW-1185">Reference proteome</keyword>
<reference evidence="1" key="1">
    <citation type="submission" date="2018-02" db="EMBL/GenBank/DDBJ databases">
        <authorList>
            <person name="Kim S.-K."/>
            <person name="Jung H.-I."/>
            <person name="Lee S.-W."/>
        </authorList>
    </citation>
    <scope>NUCLEOTIDE SEQUENCE</scope>
    <source>
        <strain evidence="1">SK3146</strain>
    </source>
</reference>
<sequence length="46" mass="5496">MRRRGETEMKTVKRMMDHMNWADGRILDALEKSETKNKELLKLFGT</sequence>
<organism evidence="1 2">
    <name type="scientific">Paenibacillus konkukensis</name>
    <dbReference type="NCBI Taxonomy" id="2020716"/>
    <lineage>
        <taxon>Bacteria</taxon>
        <taxon>Bacillati</taxon>
        <taxon>Bacillota</taxon>
        <taxon>Bacilli</taxon>
        <taxon>Bacillales</taxon>
        <taxon>Paenibacillaceae</taxon>
        <taxon>Paenibacillus</taxon>
    </lineage>
</organism>